<evidence type="ECO:0000259" key="5">
    <source>
        <dbReference type="Pfam" id="PF01323"/>
    </source>
</evidence>
<dbReference type="Pfam" id="PF01323">
    <property type="entry name" value="DSBA"/>
    <property type="match status" value="1"/>
</dbReference>
<dbReference type="EMBL" id="CP092471">
    <property type="protein sequence ID" value="UVI39878.1"/>
    <property type="molecule type" value="Genomic_DNA"/>
</dbReference>
<keyword evidence="1" id="KW-0732">Signal</keyword>
<keyword evidence="3" id="KW-1015">Disulfide bond</keyword>
<organism evidence="6 7">
    <name type="scientific">Qipengyuania spongiae</name>
    <dbReference type="NCBI Taxonomy" id="2909673"/>
    <lineage>
        <taxon>Bacteria</taxon>
        <taxon>Pseudomonadati</taxon>
        <taxon>Pseudomonadota</taxon>
        <taxon>Alphaproteobacteria</taxon>
        <taxon>Sphingomonadales</taxon>
        <taxon>Erythrobacteraceae</taxon>
        <taxon>Qipengyuania</taxon>
    </lineage>
</organism>
<keyword evidence="2" id="KW-0560">Oxidoreductase</keyword>
<dbReference type="RefSeq" id="WP_265559646.1">
    <property type="nucleotide sequence ID" value="NZ_CP092471.1"/>
</dbReference>
<dbReference type="InterPro" id="IPR001853">
    <property type="entry name" value="DSBA-like_thioredoxin_dom"/>
</dbReference>
<evidence type="ECO:0000313" key="6">
    <source>
        <dbReference type="EMBL" id="UVI39878.1"/>
    </source>
</evidence>
<evidence type="ECO:0000256" key="4">
    <source>
        <dbReference type="ARBA" id="ARBA00023284"/>
    </source>
</evidence>
<sequence length="230" mass="24665">MKQHVVTAALALVFGFVGAGIWSLSGLGENRTREYLLAHPGILNDMVEALKAEQSGERLAAAGDTVFEPFPGAVLGNPQGTRTLVSFTDHACGYCRQSEPDLRRLIAEDPQLRVVMREWPIFEGSEAAARMALAAAEQGRYDAFYKALFDLGQPTPASIARAAETARLDMERARRIAGSGEVTAELARNDQLARSLGFVGTPAWVTGDQILQGAVGYDALADAVEQSDEA</sequence>
<dbReference type="Proteomes" id="UP001065265">
    <property type="component" value="Chromosome"/>
</dbReference>
<evidence type="ECO:0000256" key="1">
    <source>
        <dbReference type="ARBA" id="ARBA00022729"/>
    </source>
</evidence>
<accession>A0ABY5SZC4</accession>
<feature type="domain" description="DSBA-like thioredoxin" evidence="5">
    <location>
        <begin position="83"/>
        <end position="224"/>
    </location>
</feature>
<dbReference type="PANTHER" id="PTHR13887:SF14">
    <property type="entry name" value="DISULFIDE BOND FORMATION PROTEIN D"/>
    <property type="match status" value="1"/>
</dbReference>
<dbReference type="CDD" id="cd03023">
    <property type="entry name" value="DsbA_Com1_like"/>
    <property type="match status" value="1"/>
</dbReference>
<proteinExistence type="predicted"/>
<keyword evidence="4" id="KW-0676">Redox-active center</keyword>
<evidence type="ECO:0000313" key="7">
    <source>
        <dbReference type="Proteomes" id="UP001065265"/>
    </source>
</evidence>
<reference evidence="6" key="1">
    <citation type="submission" date="2022-02" db="EMBL/GenBank/DDBJ databases">
        <title>Qipengyuania spongiae sp. nov., isolated from marine sponge.</title>
        <authorList>
            <person name="Li Z."/>
            <person name="Zhang M."/>
        </authorList>
    </citation>
    <scope>NUCLEOTIDE SEQUENCE</scope>
    <source>
        <strain evidence="6">PHS-Z21</strain>
    </source>
</reference>
<evidence type="ECO:0000256" key="2">
    <source>
        <dbReference type="ARBA" id="ARBA00023002"/>
    </source>
</evidence>
<dbReference type="InterPro" id="IPR036249">
    <property type="entry name" value="Thioredoxin-like_sf"/>
</dbReference>
<dbReference type="PANTHER" id="PTHR13887">
    <property type="entry name" value="GLUTATHIONE S-TRANSFERASE KAPPA"/>
    <property type="match status" value="1"/>
</dbReference>
<dbReference type="Gene3D" id="3.40.30.10">
    <property type="entry name" value="Glutaredoxin"/>
    <property type="match status" value="1"/>
</dbReference>
<dbReference type="SUPFAM" id="SSF52833">
    <property type="entry name" value="Thioredoxin-like"/>
    <property type="match status" value="1"/>
</dbReference>
<name>A0ABY5SZC4_9SPHN</name>
<evidence type="ECO:0000256" key="3">
    <source>
        <dbReference type="ARBA" id="ARBA00023157"/>
    </source>
</evidence>
<keyword evidence="7" id="KW-1185">Reference proteome</keyword>
<protein>
    <submittedName>
        <fullName evidence="6">DsbA family protein</fullName>
    </submittedName>
</protein>
<gene>
    <name evidence="6" type="ORF">L1F33_02650</name>
</gene>